<comment type="similarity">
    <text evidence="2 8">Belongs to the 4-toluene sulfonate uptake permease (TSUP) (TC 2.A.102) family.</text>
</comment>
<accession>A0A2T3XRJ8</accession>
<keyword evidence="3" id="KW-0813">Transport</keyword>
<name>A0A2T3XRJ8_9BURK</name>
<dbReference type="AlphaFoldDB" id="A0A2T3XRJ8"/>
<feature type="transmembrane region" description="Helical" evidence="8">
    <location>
        <begin position="197"/>
        <end position="217"/>
    </location>
</feature>
<feature type="transmembrane region" description="Helical" evidence="8">
    <location>
        <begin position="134"/>
        <end position="156"/>
    </location>
</feature>
<dbReference type="Proteomes" id="UP000240638">
    <property type="component" value="Unassembled WGS sequence"/>
</dbReference>
<keyword evidence="4 8" id="KW-1003">Cell membrane</keyword>
<dbReference type="EMBL" id="PYUC01000009">
    <property type="protein sequence ID" value="PTB19145.1"/>
    <property type="molecule type" value="Genomic_DNA"/>
</dbReference>
<evidence type="ECO:0000256" key="1">
    <source>
        <dbReference type="ARBA" id="ARBA00004651"/>
    </source>
</evidence>
<evidence type="ECO:0000256" key="5">
    <source>
        <dbReference type="ARBA" id="ARBA00022692"/>
    </source>
</evidence>
<comment type="subcellular location">
    <subcellularLocation>
        <location evidence="1 8">Cell membrane</location>
        <topology evidence="1 8">Multi-pass membrane protein</topology>
    </subcellularLocation>
</comment>
<sequence length="250" mass="26097">MLSPELALLVAGGSAVAGFVSGLAGFAFGLVAMVFWAWTMPPQVIGPMLVVGSLVGQLLTIHTVRAQIRAKLVAPFVIGGFVGVPIGAALLPIIDPVAFRIGVGLLLIAYCSVMLAATNLPVLKVGGSFADGGVGMVGGILGGIAGLVGPAPTVWCMLRGHDKHTQRAICQTFFIAMQSLTLITYLATGIIGRQTLYLILCMVPPALVFAWLGSRLYLRISERVFRRVLLVLLFASGAALFGTSLAHLSK</sequence>
<feature type="transmembrane region" description="Helical" evidence="8">
    <location>
        <begin position="101"/>
        <end position="122"/>
    </location>
</feature>
<gene>
    <name evidence="9" type="ORF">C9I57_19100</name>
</gene>
<dbReference type="Pfam" id="PF01925">
    <property type="entry name" value="TauE"/>
    <property type="match status" value="1"/>
</dbReference>
<evidence type="ECO:0000256" key="2">
    <source>
        <dbReference type="ARBA" id="ARBA00009142"/>
    </source>
</evidence>
<reference evidence="9 10" key="1">
    <citation type="submission" date="2018-03" db="EMBL/GenBank/DDBJ databases">
        <title>Whole genome analyses suggest that Burkholderia sensu lato contains two further novel genera in the rhizoxinica-symbiotica group Mycetohabitans gen. nov., and Trinickia gen. nov.: implications for the evolution of diazotrophy and nodulation in the Burkholderiaceae.</title>
        <authorList>
            <person name="Estrada De Los Santos P."/>
            <person name="Palmer M."/>
            <person name="Chavez-Ramirez B."/>
            <person name="Steenkamp E.T."/>
            <person name="Hirsch A.M."/>
            <person name="Manyaka P."/>
            <person name="Maluk M."/>
            <person name="Lafos M."/>
            <person name="Crook M."/>
            <person name="Gross E."/>
            <person name="Simon M.F."/>
            <person name="Bueno Dos Reis Junior F."/>
            <person name="Poole P.S."/>
            <person name="Venter S.N."/>
            <person name="James E.K."/>
        </authorList>
    </citation>
    <scope>NUCLEOTIDE SEQUENCE [LARGE SCALE GENOMIC DNA]</scope>
    <source>
        <strain evidence="9 10">JPY-366</strain>
    </source>
</reference>
<evidence type="ECO:0000256" key="8">
    <source>
        <dbReference type="RuleBase" id="RU363041"/>
    </source>
</evidence>
<feature type="transmembrane region" description="Helical" evidence="8">
    <location>
        <begin position="229"/>
        <end position="248"/>
    </location>
</feature>
<dbReference type="InterPro" id="IPR002781">
    <property type="entry name" value="TM_pro_TauE-like"/>
</dbReference>
<dbReference type="PANTHER" id="PTHR30269:SF37">
    <property type="entry name" value="MEMBRANE TRANSPORTER PROTEIN"/>
    <property type="match status" value="1"/>
</dbReference>
<dbReference type="InterPro" id="IPR052017">
    <property type="entry name" value="TSUP"/>
</dbReference>
<keyword evidence="5 8" id="KW-0812">Transmembrane</keyword>
<keyword evidence="6 8" id="KW-1133">Transmembrane helix</keyword>
<evidence type="ECO:0000256" key="4">
    <source>
        <dbReference type="ARBA" id="ARBA00022475"/>
    </source>
</evidence>
<dbReference type="PANTHER" id="PTHR30269">
    <property type="entry name" value="TRANSMEMBRANE PROTEIN YFCA"/>
    <property type="match status" value="1"/>
</dbReference>
<feature type="transmembrane region" description="Helical" evidence="8">
    <location>
        <begin position="6"/>
        <end position="37"/>
    </location>
</feature>
<dbReference type="GO" id="GO:0005886">
    <property type="term" value="C:plasma membrane"/>
    <property type="evidence" value="ECO:0007669"/>
    <property type="project" value="UniProtKB-SubCell"/>
</dbReference>
<evidence type="ECO:0000313" key="9">
    <source>
        <dbReference type="EMBL" id="PTB19145.1"/>
    </source>
</evidence>
<comment type="caution">
    <text evidence="9">The sequence shown here is derived from an EMBL/GenBank/DDBJ whole genome shotgun (WGS) entry which is preliminary data.</text>
</comment>
<feature type="transmembrane region" description="Helical" evidence="8">
    <location>
        <begin position="44"/>
        <end position="61"/>
    </location>
</feature>
<feature type="transmembrane region" description="Helical" evidence="8">
    <location>
        <begin position="168"/>
        <end position="191"/>
    </location>
</feature>
<keyword evidence="7 8" id="KW-0472">Membrane</keyword>
<evidence type="ECO:0000313" key="10">
    <source>
        <dbReference type="Proteomes" id="UP000240638"/>
    </source>
</evidence>
<evidence type="ECO:0000256" key="6">
    <source>
        <dbReference type="ARBA" id="ARBA00022989"/>
    </source>
</evidence>
<protein>
    <recommendedName>
        <fullName evidence="8">Probable membrane transporter protein</fullName>
    </recommendedName>
</protein>
<evidence type="ECO:0000256" key="3">
    <source>
        <dbReference type="ARBA" id="ARBA00022448"/>
    </source>
</evidence>
<evidence type="ECO:0000256" key="7">
    <source>
        <dbReference type="ARBA" id="ARBA00023136"/>
    </source>
</evidence>
<proteinExistence type="inferred from homology"/>
<organism evidence="9 10">
    <name type="scientific">Trinickia symbiotica</name>
    <dbReference type="NCBI Taxonomy" id="863227"/>
    <lineage>
        <taxon>Bacteria</taxon>
        <taxon>Pseudomonadati</taxon>
        <taxon>Pseudomonadota</taxon>
        <taxon>Betaproteobacteria</taxon>
        <taxon>Burkholderiales</taxon>
        <taxon>Burkholderiaceae</taxon>
        <taxon>Trinickia</taxon>
    </lineage>
</organism>
<feature type="transmembrane region" description="Helical" evidence="8">
    <location>
        <begin position="73"/>
        <end position="94"/>
    </location>
</feature>